<evidence type="ECO:0000256" key="2">
    <source>
        <dbReference type="ARBA" id="ARBA00004236"/>
    </source>
</evidence>
<dbReference type="PROSITE" id="PS50026">
    <property type="entry name" value="EGF_3"/>
    <property type="match status" value="1"/>
</dbReference>
<proteinExistence type="inferred from homology"/>
<dbReference type="AlphaFoldDB" id="A0AAV4PRE6"/>
<dbReference type="Proteomes" id="UP001054837">
    <property type="component" value="Unassembled WGS sequence"/>
</dbReference>
<evidence type="ECO:0000256" key="7">
    <source>
        <dbReference type="ARBA" id="ARBA00022737"/>
    </source>
</evidence>
<feature type="domain" description="EGF-like" evidence="12">
    <location>
        <begin position="175"/>
        <end position="207"/>
    </location>
</feature>
<reference evidence="13 14" key="1">
    <citation type="submission" date="2021-06" db="EMBL/GenBank/DDBJ databases">
        <title>Caerostris darwini draft genome.</title>
        <authorList>
            <person name="Kono N."/>
            <person name="Arakawa K."/>
        </authorList>
    </citation>
    <scope>NUCLEOTIDE SEQUENCE [LARGE SCALE GENOMIC DNA]</scope>
</reference>
<dbReference type="InterPro" id="IPR000742">
    <property type="entry name" value="EGF"/>
</dbReference>
<sequence>MAVVLAGQKDRPGFLYVMISVWIEAAMNDTQRYDKRRGKNEGTHIILTNSSLSDWGARECAMPFQKGRHPRPRQEISFLHYLEPGTWYFSVINDDSTSVGISFLPSLARDVPTSCPNNCHHHGNCHLGKCHCFPGYIGHDCADSVCPVHCSGNGRYLQGSCRCEAGWKGTECNVPVSECEVNDCNNQGVCIEGKCKCRPGFKGHHCEGVDCLDPSCAGHGACVNGICWCKTGWRGTNCSEADNRLSRCFPDCNKHGVYDLESERCICFDHWAGPDCSRGK</sequence>
<keyword evidence="8" id="KW-1133">Transmembrane helix</keyword>
<gene>
    <name evidence="13" type="primary">Ten-m_6</name>
    <name evidence="13" type="ORF">CDAR_519361</name>
</gene>
<dbReference type="GO" id="GO:0008038">
    <property type="term" value="P:neuron recognition"/>
    <property type="evidence" value="ECO:0007669"/>
    <property type="project" value="UniProtKB-ARBA"/>
</dbReference>
<keyword evidence="4" id="KW-1003">Cell membrane</keyword>
<evidence type="ECO:0000256" key="9">
    <source>
        <dbReference type="ARBA" id="ARBA00023136"/>
    </source>
</evidence>
<keyword evidence="5 11" id="KW-0245">EGF-like domain</keyword>
<comment type="subcellular location">
    <subcellularLocation>
        <location evidence="2">Cell membrane</location>
    </subcellularLocation>
    <subcellularLocation>
        <location evidence="1">Membrane</location>
        <topology evidence="1">Single-pass membrane protein</topology>
    </subcellularLocation>
</comment>
<comment type="caution">
    <text evidence="13">The sequence shown here is derived from an EMBL/GenBank/DDBJ whole genome shotgun (WGS) entry which is preliminary data.</text>
</comment>
<dbReference type="Pfam" id="PF25024">
    <property type="entry name" value="EGF_TEN"/>
    <property type="match status" value="1"/>
</dbReference>
<dbReference type="PANTHER" id="PTHR11219">
    <property type="entry name" value="TENEURIN AND N-ACETYLGLUCOSAMINE-1-PHOSPHODIESTER ALPHA-N-ACETYLGLUCOSAMINIDASE"/>
    <property type="match status" value="1"/>
</dbReference>
<keyword evidence="9" id="KW-0472">Membrane</keyword>
<dbReference type="InterPro" id="IPR051216">
    <property type="entry name" value="Teneurin"/>
</dbReference>
<dbReference type="PANTHER" id="PTHR11219:SF69">
    <property type="entry name" value="TENEURIN-A"/>
    <property type="match status" value="1"/>
</dbReference>
<dbReference type="SMART" id="SM00181">
    <property type="entry name" value="EGF"/>
    <property type="match status" value="5"/>
</dbReference>
<dbReference type="GO" id="GO:0005886">
    <property type="term" value="C:plasma membrane"/>
    <property type="evidence" value="ECO:0007669"/>
    <property type="project" value="UniProtKB-SubCell"/>
</dbReference>
<evidence type="ECO:0000256" key="3">
    <source>
        <dbReference type="ARBA" id="ARBA00009385"/>
    </source>
</evidence>
<keyword evidence="10 11" id="KW-1015">Disulfide bond</keyword>
<comment type="similarity">
    <text evidence="3">Belongs to the tenascin family. Teneurin subfamily.</text>
</comment>
<evidence type="ECO:0000256" key="5">
    <source>
        <dbReference type="ARBA" id="ARBA00022536"/>
    </source>
</evidence>
<organism evidence="13 14">
    <name type="scientific">Caerostris darwini</name>
    <dbReference type="NCBI Taxonomy" id="1538125"/>
    <lineage>
        <taxon>Eukaryota</taxon>
        <taxon>Metazoa</taxon>
        <taxon>Ecdysozoa</taxon>
        <taxon>Arthropoda</taxon>
        <taxon>Chelicerata</taxon>
        <taxon>Arachnida</taxon>
        <taxon>Araneae</taxon>
        <taxon>Araneomorphae</taxon>
        <taxon>Entelegynae</taxon>
        <taxon>Araneoidea</taxon>
        <taxon>Araneidae</taxon>
        <taxon>Caerostris</taxon>
    </lineage>
</organism>
<feature type="disulfide bond" evidence="11">
    <location>
        <begin position="197"/>
        <end position="206"/>
    </location>
</feature>
<dbReference type="FunFam" id="2.10.25.10:FF:000013">
    <property type="entry name" value="Teneurin transmembrane protein 4"/>
    <property type="match status" value="1"/>
</dbReference>
<comment type="caution">
    <text evidence="11">Lacks conserved residue(s) required for the propagation of feature annotation.</text>
</comment>
<evidence type="ECO:0000259" key="12">
    <source>
        <dbReference type="PROSITE" id="PS50026"/>
    </source>
</evidence>
<evidence type="ECO:0000256" key="11">
    <source>
        <dbReference type="PROSITE-ProRule" id="PRU00076"/>
    </source>
</evidence>
<evidence type="ECO:0000256" key="10">
    <source>
        <dbReference type="ARBA" id="ARBA00023157"/>
    </source>
</evidence>
<evidence type="ECO:0000256" key="1">
    <source>
        <dbReference type="ARBA" id="ARBA00004167"/>
    </source>
</evidence>
<protein>
    <submittedName>
        <fullName evidence="13">Teneurin-m</fullName>
    </submittedName>
</protein>
<name>A0AAV4PRE6_9ARAC</name>
<dbReference type="EMBL" id="BPLQ01003153">
    <property type="protein sequence ID" value="GIX98399.1"/>
    <property type="molecule type" value="Genomic_DNA"/>
</dbReference>
<evidence type="ECO:0000313" key="14">
    <source>
        <dbReference type="Proteomes" id="UP001054837"/>
    </source>
</evidence>
<dbReference type="PROSITE" id="PS00022">
    <property type="entry name" value="EGF_1"/>
    <property type="match status" value="3"/>
</dbReference>
<evidence type="ECO:0000256" key="4">
    <source>
        <dbReference type="ARBA" id="ARBA00022475"/>
    </source>
</evidence>
<dbReference type="FunFam" id="2.10.25.10:FF:000026">
    <property type="entry name" value="Teneurin transmembrane protein 2"/>
    <property type="match status" value="1"/>
</dbReference>
<dbReference type="FunFam" id="2.10.25.10:FF:000021">
    <property type="entry name" value="Teneurin transmembrane protein 2"/>
    <property type="match status" value="1"/>
</dbReference>
<dbReference type="Gene3D" id="2.10.25.10">
    <property type="entry name" value="Laminin"/>
    <property type="match status" value="4"/>
</dbReference>
<keyword evidence="14" id="KW-1185">Reference proteome</keyword>
<evidence type="ECO:0000313" key="13">
    <source>
        <dbReference type="EMBL" id="GIX98399.1"/>
    </source>
</evidence>
<evidence type="ECO:0000256" key="6">
    <source>
        <dbReference type="ARBA" id="ARBA00022692"/>
    </source>
</evidence>
<keyword evidence="6" id="KW-0812">Transmembrane</keyword>
<dbReference type="GO" id="GO:0008045">
    <property type="term" value="P:motor neuron axon guidance"/>
    <property type="evidence" value="ECO:0007669"/>
    <property type="project" value="TreeGrafter"/>
</dbReference>
<accession>A0AAV4PRE6</accession>
<evidence type="ECO:0000256" key="8">
    <source>
        <dbReference type="ARBA" id="ARBA00022989"/>
    </source>
</evidence>
<keyword evidence="7" id="KW-0677">Repeat</keyword>
<dbReference type="PROSITE" id="PS01186">
    <property type="entry name" value="EGF_2"/>
    <property type="match status" value="2"/>
</dbReference>